<dbReference type="Proteomes" id="UP000250043">
    <property type="component" value="Unassembled WGS sequence"/>
</dbReference>
<keyword evidence="1" id="KW-0175">Coiled coil</keyword>
<dbReference type="GO" id="GO:0005525">
    <property type="term" value="F:GTP binding"/>
    <property type="evidence" value="ECO:0007669"/>
    <property type="project" value="InterPro"/>
</dbReference>
<name>A0A8E2DEL7_9APHY</name>
<feature type="domain" description="G" evidence="2">
    <location>
        <begin position="15"/>
        <end position="72"/>
    </location>
</feature>
<dbReference type="OrthoDB" id="8954335at2759"/>
<dbReference type="Pfam" id="PF01926">
    <property type="entry name" value="MMR_HSR1"/>
    <property type="match status" value="1"/>
</dbReference>
<evidence type="ECO:0000313" key="4">
    <source>
        <dbReference type="Proteomes" id="UP000250043"/>
    </source>
</evidence>
<sequence>MQNDSHEDDKPVVLIAVMGATGSGKSQFINLASESSMTVGNGLMSCTGEVEYSRPFDLCGRRVVLIDTPGFDDTTKSDTDILKLIAHNLETTYAGGIKLSGIIYMHRISDVRMTGVSRRNFSMFRKLCGDKTLGNVVIVTSWWQKTDRATAERREEELRSRDELFKPVIEKGARMMRHDDTYQSAEAILRSLVNQTPQATQIQVELVDQRKDISQTSAAVELNQEIAKLVAKHQQEIQQMKEEIAEAIRMKDEESKKELEQVRKELQEQIRSLQEDHGRLSTEYAQEKRRIKAETQRTVGNLEAENSRLRAELDERDPEIDDFVRSPWARGLGFLAKTAFAIHRATSKGKNPKVY</sequence>
<evidence type="ECO:0000256" key="1">
    <source>
        <dbReference type="SAM" id="Coils"/>
    </source>
</evidence>
<reference evidence="3 4" key="1">
    <citation type="submission" date="2016-07" db="EMBL/GenBank/DDBJ databases">
        <title>Draft genome of the white-rot fungus Obba rivulosa 3A-2.</title>
        <authorList>
            <consortium name="DOE Joint Genome Institute"/>
            <person name="Miettinen O."/>
            <person name="Riley R."/>
            <person name="Acob R."/>
            <person name="Barry K."/>
            <person name="Cullen D."/>
            <person name="De Vries R."/>
            <person name="Hainaut M."/>
            <person name="Hatakka A."/>
            <person name="Henrissat B."/>
            <person name="Hilden K."/>
            <person name="Kuo R."/>
            <person name="Labutti K."/>
            <person name="Lipzen A."/>
            <person name="Makela M.R."/>
            <person name="Sandor L."/>
            <person name="Spatafora J.W."/>
            <person name="Grigoriev I.V."/>
            <person name="Hibbett D.S."/>
        </authorList>
    </citation>
    <scope>NUCLEOTIDE SEQUENCE [LARGE SCALE GENOMIC DNA]</scope>
    <source>
        <strain evidence="3 4">3A-2</strain>
    </source>
</reference>
<protein>
    <recommendedName>
        <fullName evidence="2">G domain-containing protein</fullName>
    </recommendedName>
</protein>
<feature type="coiled-coil region" evidence="1">
    <location>
        <begin position="219"/>
        <end position="312"/>
    </location>
</feature>
<dbReference type="CDD" id="cd00882">
    <property type="entry name" value="Ras_like_GTPase"/>
    <property type="match status" value="1"/>
</dbReference>
<dbReference type="InterPro" id="IPR006073">
    <property type="entry name" value="GTP-bd"/>
</dbReference>
<organism evidence="3 4">
    <name type="scientific">Obba rivulosa</name>
    <dbReference type="NCBI Taxonomy" id="1052685"/>
    <lineage>
        <taxon>Eukaryota</taxon>
        <taxon>Fungi</taxon>
        <taxon>Dikarya</taxon>
        <taxon>Basidiomycota</taxon>
        <taxon>Agaricomycotina</taxon>
        <taxon>Agaricomycetes</taxon>
        <taxon>Polyporales</taxon>
        <taxon>Gelatoporiaceae</taxon>
        <taxon>Obba</taxon>
    </lineage>
</organism>
<proteinExistence type="predicted"/>
<dbReference type="SUPFAM" id="SSF52540">
    <property type="entry name" value="P-loop containing nucleoside triphosphate hydrolases"/>
    <property type="match status" value="1"/>
</dbReference>
<dbReference type="Gene3D" id="3.40.50.300">
    <property type="entry name" value="P-loop containing nucleotide triphosphate hydrolases"/>
    <property type="match status" value="1"/>
</dbReference>
<gene>
    <name evidence="3" type="ORF">OBBRIDRAFT_808536</name>
</gene>
<dbReference type="EMBL" id="KV722735">
    <property type="protein sequence ID" value="OCH84041.1"/>
    <property type="molecule type" value="Genomic_DNA"/>
</dbReference>
<evidence type="ECO:0000259" key="2">
    <source>
        <dbReference type="Pfam" id="PF01926"/>
    </source>
</evidence>
<dbReference type="AlphaFoldDB" id="A0A8E2DEL7"/>
<evidence type="ECO:0000313" key="3">
    <source>
        <dbReference type="EMBL" id="OCH84041.1"/>
    </source>
</evidence>
<keyword evidence="4" id="KW-1185">Reference proteome</keyword>
<dbReference type="InterPro" id="IPR027417">
    <property type="entry name" value="P-loop_NTPase"/>
</dbReference>
<accession>A0A8E2DEL7</accession>